<evidence type="ECO:0000313" key="2">
    <source>
        <dbReference type="Proteomes" id="UP000316093"/>
    </source>
</evidence>
<name>A0A4Y5YZY3_9GAMM</name>
<proteinExistence type="predicted"/>
<dbReference type="EMBL" id="CP041046">
    <property type="protein sequence ID" value="QDE38364.1"/>
    <property type="molecule type" value="Genomic_DNA"/>
</dbReference>
<organism evidence="1 2">
    <name type="scientific">Luteibacter pinisoli</name>
    <dbReference type="NCBI Taxonomy" id="2589080"/>
    <lineage>
        <taxon>Bacteria</taxon>
        <taxon>Pseudomonadati</taxon>
        <taxon>Pseudomonadota</taxon>
        <taxon>Gammaproteobacteria</taxon>
        <taxon>Lysobacterales</taxon>
        <taxon>Rhodanobacteraceae</taxon>
        <taxon>Luteibacter</taxon>
    </lineage>
</organism>
<reference evidence="1 2" key="1">
    <citation type="submission" date="2019-06" db="EMBL/GenBank/DDBJ databases">
        <title>A complete genome sequence for Luteibacter pinisoli MAH-14.</title>
        <authorList>
            <person name="Baltrus D.A."/>
        </authorList>
    </citation>
    <scope>NUCLEOTIDE SEQUENCE [LARGE SCALE GENOMIC DNA]</scope>
    <source>
        <strain evidence="1 2">MAH-14</strain>
    </source>
</reference>
<dbReference type="RefSeq" id="WP_139979784.1">
    <property type="nucleotide sequence ID" value="NZ_CP041046.1"/>
</dbReference>
<evidence type="ECO:0000313" key="1">
    <source>
        <dbReference type="EMBL" id="QDE38364.1"/>
    </source>
</evidence>
<protein>
    <submittedName>
        <fullName evidence="1">Uncharacterized protein</fullName>
    </submittedName>
</protein>
<accession>A0A4Y5YZY3</accession>
<dbReference type="KEGG" id="lpy:FIV34_03685"/>
<dbReference type="AlphaFoldDB" id="A0A4Y5YZY3"/>
<sequence>MSYAPIVEFRPALPAPASKAHAWHVLREASRIEPDEAARIAWYRDEPIATLERYTAETLVAMGRYADVLDFLRRVREDLALEPSHGFGAF</sequence>
<gene>
    <name evidence="1" type="ORF">FIV34_03685</name>
</gene>
<keyword evidence="2" id="KW-1185">Reference proteome</keyword>
<dbReference type="Proteomes" id="UP000316093">
    <property type="component" value="Chromosome"/>
</dbReference>
<dbReference type="OrthoDB" id="5959778at2"/>